<organism evidence="8 9">
    <name type="scientific">Geodermatophilus maliterrae</name>
    <dbReference type="NCBI Taxonomy" id="3162531"/>
    <lineage>
        <taxon>Bacteria</taxon>
        <taxon>Bacillati</taxon>
        <taxon>Actinomycetota</taxon>
        <taxon>Actinomycetes</taxon>
        <taxon>Geodermatophilales</taxon>
        <taxon>Geodermatophilaceae</taxon>
        <taxon>Geodermatophilus</taxon>
    </lineage>
</organism>
<evidence type="ECO:0000313" key="9">
    <source>
        <dbReference type="Proteomes" id="UP001560045"/>
    </source>
</evidence>
<protein>
    <recommendedName>
        <fullName evidence="6">Transcription antitermination protein NusB</fullName>
    </recommendedName>
    <alternativeName>
        <fullName evidence="6">Antitermination factor NusB</fullName>
    </alternativeName>
</protein>
<evidence type="ECO:0000259" key="7">
    <source>
        <dbReference type="Pfam" id="PF01029"/>
    </source>
</evidence>
<dbReference type="PANTHER" id="PTHR11078">
    <property type="entry name" value="N UTILIZATION SUBSTANCE PROTEIN B-RELATED"/>
    <property type="match status" value="1"/>
</dbReference>
<dbReference type="HAMAP" id="MF_00073">
    <property type="entry name" value="NusB"/>
    <property type="match status" value="1"/>
</dbReference>
<dbReference type="RefSeq" id="WP_369206895.1">
    <property type="nucleotide sequence ID" value="NZ_JBFNXQ010000036.1"/>
</dbReference>
<comment type="similarity">
    <text evidence="1 6">Belongs to the NusB family.</text>
</comment>
<feature type="domain" description="NusB/RsmB/TIM44" evidence="7">
    <location>
        <begin position="6"/>
        <end position="128"/>
    </location>
</feature>
<evidence type="ECO:0000256" key="6">
    <source>
        <dbReference type="HAMAP-Rule" id="MF_00073"/>
    </source>
</evidence>
<evidence type="ECO:0000256" key="3">
    <source>
        <dbReference type="ARBA" id="ARBA00022884"/>
    </source>
</evidence>
<name>A0ABV3XF95_9ACTN</name>
<dbReference type="PANTHER" id="PTHR11078:SF3">
    <property type="entry name" value="ANTITERMINATION NUSB DOMAIN-CONTAINING PROTEIN"/>
    <property type="match status" value="1"/>
</dbReference>
<keyword evidence="4 6" id="KW-0805">Transcription regulation</keyword>
<proteinExistence type="inferred from homology"/>
<dbReference type="InterPro" id="IPR011605">
    <property type="entry name" value="NusB_fam"/>
</dbReference>
<dbReference type="NCBIfam" id="TIGR01951">
    <property type="entry name" value="nusB"/>
    <property type="match status" value="1"/>
</dbReference>
<dbReference type="Pfam" id="PF01029">
    <property type="entry name" value="NusB"/>
    <property type="match status" value="1"/>
</dbReference>
<evidence type="ECO:0000256" key="4">
    <source>
        <dbReference type="ARBA" id="ARBA00023015"/>
    </source>
</evidence>
<evidence type="ECO:0000256" key="1">
    <source>
        <dbReference type="ARBA" id="ARBA00005952"/>
    </source>
</evidence>
<reference evidence="8 9" key="1">
    <citation type="submission" date="2024-06" db="EMBL/GenBank/DDBJ databases">
        <title>Draft genome sequence of Geodermatophilus badlandi, a novel member of the Geodermatophilaceae isolated from badland sedimentary rocks in the Red desert, Wyoming, USA.</title>
        <authorList>
            <person name="Ben Tekaya S."/>
            <person name="Nouioui I."/>
            <person name="Flores G.M."/>
            <person name="Shaal M.N."/>
            <person name="Bredoire F."/>
            <person name="Basile F."/>
            <person name="Van Diepen L."/>
            <person name="Ward N.L."/>
        </authorList>
    </citation>
    <scope>NUCLEOTIDE SEQUENCE [LARGE SCALE GENOMIC DNA]</scope>
    <source>
        <strain evidence="8 9">WL48A</strain>
    </source>
</reference>
<dbReference type="InterPro" id="IPR006027">
    <property type="entry name" value="NusB_RsmB_TIM44"/>
</dbReference>
<evidence type="ECO:0000256" key="5">
    <source>
        <dbReference type="ARBA" id="ARBA00023163"/>
    </source>
</evidence>
<keyword evidence="5 6" id="KW-0804">Transcription</keyword>
<comment type="caution">
    <text evidence="8">The sequence shown here is derived from an EMBL/GenBank/DDBJ whole genome shotgun (WGS) entry which is preliminary data.</text>
</comment>
<keyword evidence="3 6" id="KW-0694">RNA-binding</keyword>
<dbReference type="Proteomes" id="UP001560045">
    <property type="component" value="Unassembled WGS sequence"/>
</dbReference>
<dbReference type="InterPro" id="IPR035926">
    <property type="entry name" value="NusB-like_sf"/>
</dbReference>
<comment type="function">
    <text evidence="6">Involved in transcription antitermination. Required for transcription of ribosomal RNA (rRNA) genes. Binds specifically to the boxA antiterminator sequence of the ribosomal RNA (rrn) operons.</text>
</comment>
<sequence length="136" mass="14785">MAARTKARKRAIDVLYEADLRGADPIELLRERVADPSPPVPDHAVRLVEGVAAHAERIDELIGRHASGWTLERLPDVDRAILRMAVFELLWADDVPDAVVIDEAVELAKTLSTDESPAYVNGVLGAILDAEVPTSS</sequence>
<dbReference type="Gene3D" id="1.10.940.10">
    <property type="entry name" value="NusB-like"/>
    <property type="match status" value="1"/>
</dbReference>
<gene>
    <name evidence="6 8" type="primary">nusB</name>
    <name evidence="8" type="ORF">ABQ292_12835</name>
</gene>
<keyword evidence="2 6" id="KW-0889">Transcription antitermination</keyword>
<dbReference type="SUPFAM" id="SSF48013">
    <property type="entry name" value="NusB-like"/>
    <property type="match status" value="1"/>
</dbReference>
<evidence type="ECO:0000256" key="2">
    <source>
        <dbReference type="ARBA" id="ARBA00022814"/>
    </source>
</evidence>
<keyword evidence="9" id="KW-1185">Reference proteome</keyword>
<evidence type="ECO:0000313" key="8">
    <source>
        <dbReference type="EMBL" id="MEX5719248.1"/>
    </source>
</evidence>
<accession>A0ABV3XF95</accession>
<dbReference type="EMBL" id="JBFNXQ010000036">
    <property type="protein sequence ID" value="MEX5719248.1"/>
    <property type="molecule type" value="Genomic_DNA"/>
</dbReference>